<feature type="transmembrane region" description="Helical" evidence="1">
    <location>
        <begin position="146"/>
        <end position="169"/>
    </location>
</feature>
<feature type="transmembrane region" description="Helical" evidence="1">
    <location>
        <begin position="113"/>
        <end position="134"/>
    </location>
</feature>
<dbReference type="EMBL" id="FNDK01000001">
    <property type="protein sequence ID" value="SDH01616.1"/>
    <property type="molecule type" value="Genomic_DNA"/>
</dbReference>
<keyword evidence="1" id="KW-0812">Transmembrane</keyword>
<dbReference type="PANTHER" id="PTHR36834">
    <property type="entry name" value="MEMBRANE PROTEIN-RELATED"/>
    <property type="match status" value="1"/>
</dbReference>
<dbReference type="AlphaFoldDB" id="A0A1G7YZA2"/>
<evidence type="ECO:0000313" key="4">
    <source>
        <dbReference type="Proteomes" id="UP000199163"/>
    </source>
</evidence>
<name>A0A1G7YZA2_9BACI</name>
<keyword evidence="4" id="KW-1185">Reference proteome</keyword>
<dbReference type="InterPro" id="IPR053150">
    <property type="entry name" value="Teicoplanin_resist-assoc"/>
</dbReference>
<accession>A0A1G7YZA2</accession>
<evidence type="ECO:0000259" key="2">
    <source>
        <dbReference type="Pfam" id="PF04892"/>
    </source>
</evidence>
<reference evidence="3 4" key="1">
    <citation type="submission" date="2016-10" db="EMBL/GenBank/DDBJ databases">
        <authorList>
            <person name="de Groot N.N."/>
        </authorList>
    </citation>
    <scope>NUCLEOTIDE SEQUENCE [LARGE SCALE GENOMIC DNA]</scope>
    <source>
        <strain evidence="3 4">DSM 21632</strain>
    </source>
</reference>
<feature type="transmembrane region" description="Helical" evidence="1">
    <location>
        <begin position="25"/>
        <end position="48"/>
    </location>
</feature>
<dbReference type="Proteomes" id="UP000199163">
    <property type="component" value="Unassembled WGS sequence"/>
</dbReference>
<organism evidence="3 4">
    <name type="scientific">Alteribacillus persepolensis</name>
    <dbReference type="NCBI Taxonomy" id="568899"/>
    <lineage>
        <taxon>Bacteria</taxon>
        <taxon>Bacillati</taxon>
        <taxon>Bacillota</taxon>
        <taxon>Bacilli</taxon>
        <taxon>Bacillales</taxon>
        <taxon>Bacillaceae</taxon>
        <taxon>Alteribacillus</taxon>
    </lineage>
</organism>
<dbReference type="InterPro" id="IPR006976">
    <property type="entry name" value="VanZ-like"/>
</dbReference>
<feature type="domain" description="VanZ-like" evidence="2">
    <location>
        <begin position="34"/>
        <end position="161"/>
    </location>
</feature>
<proteinExistence type="predicted"/>
<feature type="transmembrane region" description="Helical" evidence="1">
    <location>
        <begin position="88"/>
        <end position="106"/>
    </location>
</feature>
<gene>
    <name evidence="3" type="ORF">SAMN05192534_101328</name>
</gene>
<protein>
    <submittedName>
        <fullName evidence="3">VanZ like family protein</fullName>
    </submittedName>
</protein>
<keyword evidence="1" id="KW-0472">Membrane</keyword>
<dbReference type="Pfam" id="PF04892">
    <property type="entry name" value="VanZ"/>
    <property type="match status" value="1"/>
</dbReference>
<evidence type="ECO:0000256" key="1">
    <source>
        <dbReference type="SAM" id="Phobius"/>
    </source>
</evidence>
<evidence type="ECO:0000313" key="3">
    <source>
        <dbReference type="EMBL" id="SDH01616.1"/>
    </source>
</evidence>
<sequence length="175" mass="20661">MAGVIKMDYLEPQHRMKHKHRFIPWKMLFILLLLLYFSVLFYITLFAWNYGSSYGALGPGGRNYNLIPFRSIYRIAYYSPTIDNPLRILGGNIMMFIPFGVLTALISYRKRRAFWLIPLLSVLLSMFIEVNQFIFTHRVANIDDVILNTAGGIIGAWFTLFFCWLYQWLKQHKTF</sequence>
<dbReference type="PANTHER" id="PTHR36834:SF1">
    <property type="entry name" value="INTEGRAL MEMBRANE PROTEIN"/>
    <property type="match status" value="1"/>
</dbReference>
<keyword evidence="1" id="KW-1133">Transmembrane helix</keyword>
<dbReference type="STRING" id="568899.SAMN05192534_101328"/>